<evidence type="ECO:0000313" key="2">
    <source>
        <dbReference type="EMBL" id="SMH28165.1"/>
    </source>
</evidence>
<dbReference type="PROSITE" id="PS50995">
    <property type="entry name" value="HTH_MARR_2"/>
    <property type="match status" value="1"/>
</dbReference>
<feature type="domain" description="HTH marR-type" evidence="1">
    <location>
        <begin position="2"/>
        <end position="137"/>
    </location>
</feature>
<reference evidence="3" key="1">
    <citation type="submission" date="2017-04" db="EMBL/GenBank/DDBJ databases">
        <authorList>
            <person name="Varghese N."/>
            <person name="Submissions S."/>
        </authorList>
    </citation>
    <scope>NUCLEOTIDE SEQUENCE [LARGE SCALE GENOMIC DNA]</scope>
    <source>
        <strain evidence="3">VKM Ac-2121</strain>
    </source>
</reference>
<dbReference type="EMBL" id="FXBM01000001">
    <property type="protein sequence ID" value="SMH28165.1"/>
    <property type="molecule type" value="Genomic_DNA"/>
</dbReference>
<protein>
    <submittedName>
        <fullName evidence="2">DNA-binding transcriptional regulator, MarR family</fullName>
    </submittedName>
</protein>
<dbReference type="InterPro" id="IPR036390">
    <property type="entry name" value="WH_DNA-bd_sf"/>
</dbReference>
<dbReference type="Pfam" id="PF12802">
    <property type="entry name" value="MarR_2"/>
    <property type="match status" value="1"/>
</dbReference>
<sequence length="151" mass="16334">MQESLAGVLHEVVGLLDRSAAAILKRETGLSYRQYYVLSAVARLGRTHQHELAEHIGHSDAAVSRMLVTLSEAGYVTVAADLAHRRRNTVALTPTGAAREQQAGTLLDDALTDLLRQHDIDDDQLLSLAAALRGALRGAGWSARPLRHEPS</sequence>
<dbReference type="PANTHER" id="PTHR33164:SF43">
    <property type="entry name" value="HTH-TYPE TRANSCRIPTIONAL REPRESSOR YETL"/>
    <property type="match status" value="1"/>
</dbReference>
<gene>
    <name evidence="2" type="ORF">SAMN06295885_0102</name>
</gene>
<dbReference type="STRING" id="1891671.SAMN06295885_0102"/>
<dbReference type="SUPFAM" id="SSF46785">
    <property type="entry name" value="Winged helix' DNA-binding domain"/>
    <property type="match status" value="1"/>
</dbReference>
<accession>A0A1X7MU51</accession>
<dbReference type="GO" id="GO:0006950">
    <property type="term" value="P:response to stress"/>
    <property type="evidence" value="ECO:0007669"/>
    <property type="project" value="TreeGrafter"/>
</dbReference>
<organism evidence="2 3">
    <name type="scientific">Rathayibacter oskolensis</name>
    <dbReference type="NCBI Taxonomy" id="1891671"/>
    <lineage>
        <taxon>Bacteria</taxon>
        <taxon>Bacillati</taxon>
        <taxon>Actinomycetota</taxon>
        <taxon>Actinomycetes</taxon>
        <taxon>Micrococcales</taxon>
        <taxon>Microbacteriaceae</taxon>
        <taxon>Rathayibacter</taxon>
    </lineage>
</organism>
<dbReference type="Proteomes" id="UP000193711">
    <property type="component" value="Unassembled WGS sequence"/>
</dbReference>
<keyword evidence="3" id="KW-1185">Reference proteome</keyword>
<dbReference type="Gene3D" id="1.10.10.10">
    <property type="entry name" value="Winged helix-like DNA-binding domain superfamily/Winged helix DNA-binding domain"/>
    <property type="match status" value="1"/>
</dbReference>
<dbReference type="GO" id="GO:0003700">
    <property type="term" value="F:DNA-binding transcription factor activity"/>
    <property type="evidence" value="ECO:0007669"/>
    <property type="project" value="InterPro"/>
</dbReference>
<evidence type="ECO:0000313" key="3">
    <source>
        <dbReference type="Proteomes" id="UP000193711"/>
    </source>
</evidence>
<keyword evidence="2" id="KW-0238">DNA-binding</keyword>
<dbReference type="OrthoDB" id="5143514at2"/>
<dbReference type="GO" id="GO:0003677">
    <property type="term" value="F:DNA binding"/>
    <property type="evidence" value="ECO:0007669"/>
    <property type="project" value="UniProtKB-KW"/>
</dbReference>
<evidence type="ECO:0000259" key="1">
    <source>
        <dbReference type="PROSITE" id="PS50995"/>
    </source>
</evidence>
<dbReference type="InterPro" id="IPR000835">
    <property type="entry name" value="HTH_MarR-typ"/>
</dbReference>
<dbReference type="AlphaFoldDB" id="A0A1X7MU51"/>
<dbReference type="InterPro" id="IPR039422">
    <property type="entry name" value="MarR/SlyA-like"/>
</dbReference>
<dbReference type="RefSeq" id="WP_085474666.1">
    <property type="nucleotide sequence ID" value="NZ_FXBM01000001.1"/>
</dbReference>
<name>A0A1X7MU51_9MICO</name>
<dbReference type="PANTHER" id="PTHR33164">
    <property type="entry name" value="TRANSCRIPTIONAL REGULATOR, MARR FAMILY"/>
    <property type="match status" value="1"/>
</dbReference>
<dbReference type="InterPro" id="IPR036388">
    <property type="entry name" value="WH-like_DNA-bd_sf"/>
</dbReference>
<proteinExistence type="predicted"/>
<dbReference type="SMART" id="SM00347">
    <property type="entry name" value="HTH_MARR"/>
    <property type="match status" value="1"/>
</dbReference>